<organism evidence="1 2">
    <name type="scientific">Catellatospora coxensis</name>
    <dbReference type="NCBI Taxonomy" id="310354"/>
    <lineage>
        <taxon>Bacteria</taxon>
        <taxon>Bacillati</taxon>
        <taxon>Actinomycetota</taxon>
        <taxon>Actinomycetes</taxon>
        <taxon>Micromonosporales</taxon>
        <taxon>Micromonosporaceae</taxon>
        <taxon>Catellatospora</taxon>
    </lineage>
</organism>
<proteinExistence type="predicted"/>
<dbReference type="AlphaFoldDB" id="A0A8J3P726"/>
<reference evidence="1 2" key="1">
    <citation type="submission" date="2021-01" db="EMBL/GenBank/DDBJ databases">
        <title>Whole genome shotgun sequence of Catellatospora coxensis NBRC 107359.</title>
        <authorList>
            <person name="Komaki H."/>
            <person name="Tamura T."/>
        </authorList>
    </citation>
    <scope>NUCLEOTIDE SEQUENCE [LARGE SCALE GENOMIC DNA]</scope>
    <source>
        <strain evidence="1 2">NBRC 107359</strain>
    </source>
</reference>
<protein>
    <submittedName>
        <fullName evidence="1">Uncharacterized protein</fullName>
    </submittedName>
</protein>
<evidence type="ECO:0000313" key="1">
    <source>
        <dbReference type="EMBL" id="GIG06152.1"/>
    </source>
</evidence>
<evidence type="ECO:0000313" key="2">
    <source>
        <dbReference type="Proteomes" id="UP000630887"/>
    </source>
</evidence>
<dbReference type="Proteomes" id="UP000630887">
    <property type="component" value="Unassembled WGS sequence"/>
</dbReference>
<gene>
    <name evidence="1" type="ORF">Cco03nite_28520</name>
</gene>
<keyword evidence="2" id="KW-1185">Reference proteome</keyword>
<comment type="caution">
    <text evidence="1">The sequence shown here is derived from an EMBL/GenBank/DDBJ whole genome shotgun (WGS) entry which is preliminary data.</text>
</comment>
<dbReference type="EMBL" id="BONI01000020">
    <property type="protein sequence ID" value="GIG06152.1"/>
    <property type="molecule type" value="Genomic_DNA"/>
</dbReference>
<sequence length="40" mass="4477">MTTVLKPSVQLIAWTNFQAATEVPWDTDTEGGQLHKEFAD</sequence>
<name>A0A8J3P726_9ACTN</name>
<accession>A0A8J3P726</accession>
<dbReference type="RefSeq" id="WP_275412037.1">
    <property type="nucleotide sequence ID" value="NZ_BAAALC010000030.1"/>
</dbReference>